<dbReference type="Gene3D" id="2.60.120.620">
    <property type="entry name" value="q2cbj1_9rhob like domain"/>
    <property type="match status" value="1"/>
</dbReference>
<accession>A0ABZ0I6T9</accession>
<feature type="domain" description="Prolyl 4-hydroxylase alpha subunit Fe(2+) 2OG dioxygenase" evidence="1">
    <location>
        <begin position="121"/>
        <end position="214"/>
    </location>
</feature>
<reference evidence="2 3" key="1">
    <citation type="submission" date="2023-10" db="EMBL/GenBank/DDBJ databases">
        <title>Two novel species belonging to the OM43/NOR5 clade.</title>
        <authorList>
            <person name="Park M."/>
        </authorList>
    </citation>
    <scope>NUCLEOTIDE SEQUENCE [LARGE SCALE GENOMIC DNA]</scope>
    <source>
        <strain evidence="2 3">IMCC43200</strain>
    </source>
</reference>
<dbReference type="PANTHER" id="PTHR12117:SF0">
    <property type="entry name" value="PROLYL 3-HYDROXYLASE OGFOD1"/>
    <property type="match status" value="1"/>
</dbReference>
<keyword evidence="3" id="KW-1185">Reference proteome</keyword>
<evidence type="ECO:0000259" key="1">
    <source>
        <dbReference type="Pfam" id="PF13640"/>
    </source>
</evidence>
<dbReference type="PANTHER" id="PTHR12117">
    <property type="entry name" value="HISTONE ACETYLTRANSFERASE COMPLEX"/>
    <property type="match status" value="1"/>
</dbReference>
<evidence type="ECO:0000313" key="3">
    <source>
        <dbReference type="Proteomes" id="UP001626537"/>
    </source>
</evidence>
<dbReference type="InterPro" id="IPR051842">
    <property type="entry name" value="uS12_prolyl_hydroxylase"/>
</dbReference>
<sequence length="270" mass="30525">MKETQIAQQIRQRIDASMDQAQQQWANPVGTSTRHFVVDDLLPEALIDKLSAAFSQGGIDWVQRSSFREKKKTFSKIDSIDPLVGAVTDAFHEECVLEAVARVTGFDGLQADPELYAGGISMMVPGDFLNPHIDNSHDSARARYRRLNLLYYVSPQWSKDCGGNLELWDAAVSKPVEIVSRCNRLVVMETNKTSWHSVNEVITQRNRCCVSNYYFSTGSPDGSAYYHVTSFLGRPRQVLRRAWGRCDNFLRQQVAVGLKISRGKNLSRYK</sequence>
<dbReference type="Pfam" id="PF13640">
    <property type="entry name" value="2OG-FeII_Oxy_3"/>
    <property type="match status" value="1"/>
</dbReference>
<dbReference type="Proteomes" id="UP001626537">
    <property type="component" value="Chromosome"/>
</dbReference>
<dbReference type="InterPro" id="IPR044862">
    <property type="entry name" value="Pro_4_hyd_alph_FE2OG_OXY"/>
</dbReference>
<gene>
    <name evidence="2" type="ORF">R0135_06295</name>
</gene>
<organism evidence="2 3">
    <name type="scientific">Congregibacter variabilis</name>
    <dbReference type="NCBI Taxonomy" id="3081200"/>
    <lineage>
        <taxon>Bacteria</taxon>
        <taxon>Pseudomonadati</taxon>
        <taxon>Pseudomonadota</taxon>
        <taxon>Gammaproteobacteria</taxon>
        <taxon>Cellvibrionales</taxon>
        <taxon>Halieaceae</taxon>
        <taxon>Congregibacter</taxon>
    </lineage>
</organism>
<protein>
    <submittedName>
        <fullName evidence="2">2OG-Fe(II) oxygenase</fullName>
    </submittedName>
</protein>
<dbReference type="EMBL" id="CP136864">
    <property type="protein sequence ID" value="WOJ94773.1"/>
    <property type="molecule type" value="Genomic_DNA"/>
</dbReference>
<proteinExistence type="predicted"/>
<dbReference type="RefSeq" id="WP_407349406.1">
    <property type="nucleotide sequence ID" value="NZ_CP136864.1"/>
</dbReference>
<evidence type="ECO:0000313" key="2">
    <source>
        <dbReference type="EMBL" id="WOJ94773.1"/>
    </source>
</evidence>
<name>A0ABZ0I6T9_9GAMM</name>